<evidence type="ECO:0000256" key="7">
    <source>
        <dbReference type="ARBA" id="ARBA00023136"/>
    </source>
</evidence>
<keyword evidence="10" id="KW-1185">Reference proteome</keyword>
<gene>
    <name evidence="11" type="primary">LOC107470554</name>
</gene>
<evidence type="ECO:0000256" key="2">
    <source>
        <dbReference type="ARBA" id="ARBA00009977"/>
    </source>
</evidence>
<keyword evidence="5" id="KW-0029">Amino-acid transport</keyword>
<dbReference type="PANTHER" id="PTHR33228">
    <property type="entry name" value="PROTEIN GLUTAMINE DUMPER 4-RELATED"/>
    <property type="match status" value="1"/>
</dbReference>
<dbReference type="PANTHER" id="PTHR33228:SF77">
    <property type="entry name" value="PROTEIN GLUTAMINE DUMPER 2"/>
    <property type="match status" value="1"/>
</dbReference>
<dbReference type="GO" id="GO:0016020">
    <property type="term" value="C:membrane"/>
    <property type="evidence" value="ECO:0007669"/>
    <property type="project" value="UniProtKB-SubCell"/>
</dbReference>
<comment type="similarity">
    <text evidence="2">Belongs to the GLUTAMINE DUMPER 1 (TC 9.B.60) family.</text>
</comment>
<dbReference type="GO" id="GO:0080143">
    <property type="term" value="P:regulation of amino acid export"/>
    <property type="evidence" value="ECO:0007669"/>
    <property type="project" value="InterPro"/>
</dbReference>
<evidence type="ECO:0000313" key="11">
    <source>
        <dbReference type="RefSeq" id="XP_015945437.1"/>
    </source>
</evidence>
<feature type="compositionally biased region" description="Basic and acidic residues" evidence="8">
    <location>
        <begin position="76"/>
        <end position="90"/>
    </location>
</feature>
<evidence type="ECO:0000256" key="8">
    <source>
        <dbReference type="SAM" id="MobiDB-lite"/>
    </source>
</evidence>
<evidence type="ECO:0000256" key="3">
    <source>
        <dbReference type="ARBA" id="ARBA00022448"/>
    </source>
</evidence>
<dbReference type="InterPro" id="IPR040359">
    <property type="entry name" value="GDU"/>
</dbReference>
<accession>A0A6P4C9Q6</accession>
<evidence type="ECO:0000256" key="4">
    <source>
        <dbReference type="ARBA" id="ARBA00022692"/>
    </source>
</evidence>
<dbReference type="KEGG" id="adu:107470554"/>
<keyword evidence="4 9" id="KW-0812">Transmembrane</keyword>
<organism evidence="10 11">
    <name type="scientific">Arachis duranensis</name>
    <name type="common">Wild peanut</name>
    <dbReference type="NCBI Taxonomy" id="130453"/>
    <lineage>
        <taxon>Eukaryota</taxon>
        <taxon>Viridiplantae</taxon>
        <taxon>Streptophyta</taxon>
        <taxon>Embryophyta</taxon>
        <taxon>Tracheophyta</taxon>
        <taxon>Spermatophyta</taxon>
        <taxon>Magnoliopsida</taxon>
        <taxon>eudicotyledons</taxon>
        <taxon>Gunneridae</taxon>
        <taxon>Pentapetalae</taxon>
        <taxon>rosids</taxon>
        <taxon>fabids</taxon>
        <taxon>Fabales</taxon>
        <taxon>Fabaceae</taxon>
        <taxon>Papilionoideae</taxon>
        <taxon>50 kb inversion clade</taxon>
        <taxon>dalbergioids sensu lato</taxon>
        <taxon>Dalbergieae</taxon>
        <taxon>Pterocarpus clade</taxon>
        <taxon>Arachis</taxon>
    </lineage>
</organism>
<dbReference type="RefSeq" id="XP_015945437.1">
    <property type="nucleotide sequence ID" value="XM_016089951.3"/>
</dbReference>
<dbReference type="Proteomes" id="UP000515211">
    <property type="component" value="Chromosome 10"/>
</dbReference>
<reference evidence="11" key="2">
    <citation type="submission" date="2025-08" db="UniProtKB">
        <authorList>
            <consortium name="RefSeq"/>
        </authorList>
    </citation>
    <scope>IDENTIFICATION</scope>
    <source>
        <tissue evidence="11">Whole plant</tissue>
    </source>
</reference>
<feature type="compositionally biased region" description="Polar residues" evidence="8">
    <location>
        <begin position="113"/>
        <end position="133"/>
    </location>
</feature>
<dbReference type="GO" id="GO:0006865">
    <property type="term" value="P:amino acid transport"/>
    <property type="evidence" value="ECO:0007669"/>
    <property type="project" value="UniProtKB-KW"/>
</dbReference>
<keyword evidence="3" id="KW-0813">Transport</keyword>
<dbReference type="AlphaFoldDB" id="A0A6P4C9Q6"/>
<feature type="region of interest" description="Disordered" evidence="8">
    <location>
        <begin position="63"/>
        <end position="90"/>
    </location>
</feature>
<proteinExistence type="inferred from homology"/>
<dbReference type="GeneID" id="107470554"/>
<evidence type="ECO:0000256" key="5">
    <source>
        <dbReference type="ARBA" id="ARBA00022970"/>
    </source>
</evidence>
<feature type="region of interest" description="Disordered" evidence="8">
    <location>
        <begin position="113"/>
        <end position="165"/>
    </location>
</feature>
<sequence length="165" mass="18131">MRSISSTAPTTTPSSSSLSSTSTWHSPVPYLFGGLAAMLGLIAFALFILACSFWKLTAIHSNDHEEEQESSMERNLATKEADEGTNKEQVKPYEDKILVIMAGHDKPTFLATPTSAKCSSSPNQGPATNNNSAKHILNEDKTQKEIMDNNNVEHQQHRLQTQQSQ</sequence>
<comment type="subcellular location">
    <subcellularLocation>
        <location evidence="1">Membrane</location>
        <topology evidence="1">Single-pass membrane protein</topology>
    </subcellularLocation>
</comment>
<keyword evidence="6 9" id="KW-1133">Transmembrane helix</keyword>
<keyword evidence="7 9" id="KW-0472">Membrane</keyword>
<evidence type="ECO:0000256" key="6">
    <source>
        <dbReference type="ARBA" id="ARBA00022989"/>
    </source>
</evidence>
<reference evidence="10" key="1">
    <citation type="journal article" date="2016" name="Nat. Genet.">
        <title>The genome sequences of Arachis duranensis and Arachis ipaensis, the diploid ancestors of cultivated peanut.</title>
        <authorList>
            <person name="Bertioli D.J."/>
            <person name="Cannon S.B."/>
            <person name="Froenicke L."/>
            <person name="Huang G."/>
            <person name="Farmer A.D."/>
            <person name="Cannon E.K."/>
            <person name="Liu X."/>
            <person name="Gao D."/>
            <person name="Clevenger J."/>
            <person name="Dash S."/>
            <person name="Ren L."/>
            <person name="Moretzsohn M.C."/>
            <person name="Shirasawa K."/>
            <person name="Huang W."/>
            <person name="Vidigal B."/>
            <person name="Abernathy B."/>
            <person name="Chu Y."/>
            <person name="Niederhuth C.E."/>
            <person name="Umale P."/>
            <person name="Araujo A.C."/>
            <person name="Kozik A."/>
            <person name="Kim K.D."/>
            <person name="Burow M.D."/>
            <person name="Varshney R.K."/>
            <person name="Wang X."/>
            <person name="Zhang X."/>
            <person name="Barkley N."/>
            <person name="Guimaraes P.M."/>
            <person name="Isobe S."/>
            <person name="Guo B."/>
            <person name="Liao B."/>
            <person name="Stalker H.T."/>
            <person name="Schmitz R.J."/>
            <person name="Scheffler B.E."/>
            <person name="Leal-Bertioli S.C."/>
            <person name="Xun X."/>
            <person name="Jackson S.A."/>
            <person name="Michelmore R."/>
            <person name="Ozias-Akins P."/>
        </authorList>
    </citation>
    <scope>NUCLEOTIDE SEQUENCE [LARGE SCALE GENOMIC DNA]</scope>
    <source>
        <strain evidence="10">cv. V14167</strain>
    </source>
</reference>
<name>A0A6P4C9Q6_ARADU</name>
<dbReference type="SMR" id="A0A6P4C9Q6"/>
<feature type="region of interest" description="Disordered" evidence="8">
    <location>
        <begin position="1"/>
        <end position="23"/>
    </location>
</feature>
<protein>
    <submittedName>
        <fullName evidence="11">Protein GLUTAMINE DUMPER 5</fullName>
    </submittedName>
</protein>
<evidence type="ECO:0000256" key="9">
    <source>
        <dbReference type="SAM" id="Phobius"/>
    </source>
</evidence>
<feature type="transmembrane region" description="Helical" evidence="9">
    <location>
        <begin position="30"/>
        <end position="54"/>
    </location>
</feature>
<feature type="compositionally biased region" description="Basic and acidic residues" evidence="8">
    <location>
        <begin position="136"/>
        <end position="147"/>
    </location>
</feature>
<evidence type="ECO:0000313" key="10">
    <source>
        <dbReference type="Proteomes" id="UP000515211"/>
    </source>
</evidence>
<evidence type="ECO:0000256" key="1">
    <source>
        <dbReference type="ARBA" id="ARBA00004167"/>
    </source>
</evidence>